<evidence type="ECO:0000313" key="10">
    <source>
        <dbReference type="EMBL" id="MUN54880.1"/>
    </source>
</evidence>
<organism evidence="10 11">
    <name type="scientific">Rothia koreensis</name>
    <dbReference type="NCBI Taxonomy" id="592378"/>
    <lineage>
        <taxon>Bacteria</taxon>
        <taxon>Bacillati</taxon>
        <taxon>Actinomycetota</taxon>
        <taxon>Actinomycetes</taxon>
        <taxon>Micrococcales</taxon>
        <taxon>Micrococcaceae</taxon>
        <taxon>Rothia</taxon>
    </lineage>
</organism>
<feature type="transmembrane region" description="Helical" evidence="8">
    <location>
        <begin position="260"/>
        <end position="282"/>
    </location>
</feature>
<keyword evidence="3" id="KW-0813">Transport</keyword>
<protein>
    <submittedName>
        <fullName evidence="10">MFS transporter</fullName>
    </submittedName>
</protein>
<comment type="subcellular location">
    <subcellularLocation>
        <location evidence="1">Cell membrane</location>
        <topology evidence="1">Multi-pass membrane protein</topology>
    </subcellularLocation>
</comment>
<evidence type="ECO:0000256" key="4">
    <source>
        <dbReference type="ARBA" id="ARBA00022475"/>
    </source>
</evidence>
<evidence type="ECO:0000256" key="2">
    <source>
        <dbReference type="ARBA" id="ARBA00008335"/>
    </source>
</evidence>
<dbReference type="Pfam" id="PF07690">
    <property type="entry name" value="MFS_1"/>
    <property type="match status" value="1"/>
</dbReference>
<feature type="transmembrane region" description="Helical" evidence="8">
    <location>
        <begin position="93"/>
        <end position="112"/>
    </location>
</feature>
<evidence type="ECO:0000256" key="8">
    <source>
        <dbReference type="SAM" id="Phobius"/>
    </source>
</evidence>
<feature type="transmembrane region" description="Helical" evidence="8">
    <location>
        <begin position="361"/>
        <end position="379"/>
    </location>
</feature>
<evidence type="ECO:0000256" key="5">
    <source>
        <dbReference type="ARBA" id="ARBA00022692"/>
    </source>
</evidence>
<proteinExistence type="inferred from homology"/>
<dbReference type="PANTHER" id="PTHR43271:SF1">
    <property type="entry name" value="INNER MEMBRANE TRANSPORT PROTEIN YNFM"/>
    <property type="match status" value="1"/>
</dbReference>
<keyword evidence="7 8" id="KW-0472">Membrane</keyword>
<evidence type="ECO:0000256" key="3">
    <source>
        <dbReference type="ARBA" id="ARBA00022448"/>
    </source>
</evidence>
<dbReference type="CDD" id="cd17324">
    <property type="entry name" value="MFS_NepI_like"/>
    <property type="match status" value="1"/>
</dbReference>
<reference evidence="10 11" key="1">
    <citation type="submission" date="2019-12" db="EMBL/GenBank/DDBJ databases">
        <authorList>
            <person name="Li J."/>
            <person name="Shi Y."/>
            <person name="Xu G."/>
            <person name="Xiao D."/>
            <person name="Ran X."/>
        </authorList>
    </citation>
    <scope>NUCLEOTIDE SEQUENCE [LARGE SCALE GENOMIC DNA]</scope>
    <source>
        <strain evidence="10 11">JCM 15915</strain>
    </source>
</reference>
<dbReference type="GO" id="GO:0022857">
    <property type="term" value="F:transmembrane transporter activity"/>
    <property type="evidence" value="ECO:0007669"/>
    <property type="project" value="InterPro"/>
</dbReference>
<feature type="transmembrane region" description="Helical" evidence="8">
    <location>
        <begin position="385"/>
        <end position="405"/>
    </location>
</feature>
<dbReference type="PANTHER" id="PTHR43271">
    <property type="entry name" value="BLL2771 PROTEIN"/>
    <property type="match status" value="1"/>
</dbReference>
<evidence type="ECO:0000259" key="9">
    <source>
        <dbReference type="PROSITE" id="PS50850"/>
    </source>
</evidence>
<sequence length="419" mass="44054">MSSTPPTDSFDNEWLGYSRGTPEFTRMLVAMFCAGVATFAPLYSPQAVLPSIAADLHRDVASVALIVSSSTLGLALFALPWTYVADRWGKNRAMAAAIIAATVLGLIIPWVPHFGMLLVLRFVQGAALAGLAGVAVAFITEETQPLHAGAATGLYVSGTTIGGLAGRLISGPVAQFSGNWRLAIMAVAVLATAAAISFLLLLPRARRFTPVPAKGAIRTTASRIGRHVRNPGMVSLFLLAFTLMGAFVTVYNYVGFKLELPPYALSEVAISMLFLAYLSGTFTSSIAGRLTARFGRLTTILVSMLVMIAGVVLTTTSPLVVVVLGLIMLTMGFFAAHSAASAWTGLLAGEGKAQGTAMYNLFYYAGSAFIGWVGGFFYIAGGWTLTGWFCVAVVAFGALIAGGVLRREKTARVGQIEGE</sequence>
<keyword evidence="6 8" id="KW-1133">Transmembrane helix</keyword>
<dbReference type="EMBL" id="WOGT01000003">
    <property type="protein sequence ID" value="MUN54880.1"/>
    <property type="molecule type" value="Genomic_DNA"/>
</dbReference>
<dbReference type="InterPro" id="IPR011701">
    <property type="entry name" value="MFS"/>
</dbReference>
<keyword evidence="5 8" id="KW-0812">Transmembrane</keyword>
<evidence type="ECO:0000256" key="1">
    <source>
        <dbReference type="ARBA" id="ARBA00004651"/>
    </source>
</evidence>
<dbReference type="InterPro" id="IPR036259">
    <property type="entry name" value="MFS_trans_sf"/>
</dbReference>
<dbReference type="InterPro" id="IPR020846">
    <property type="entry name" value="MFS_dom"/>
</dbReference>
<keyword evidence="4" id="KW-1003">Cell membrane</keyword>
<accession>A0A7K1LIF3</accession>
<feature type="transmembrane region" description="Helical" evidence="8">
    <location>
        <begin position="118"/>
        <end position="140"/>
    </location>
</feature>
<keyword evidence="11" id="KW-1185">Reference proteome</keyword>
<evidence type="ECO:0000313" key="11">
    <source>
        <dbReference type="Proteomes" id="UP000462152"/>
    </source>
</evidence>
<feature type="transmembrane region" description="Helical" evidence="8">
    <location>
        <begin position="233"/>
        <end position="254"/>
    </location>
</feature>
<dbReference type="GO" id="GO:0005886">
    <property type="term" value="C:plasma membrane"/>
    <property type="evidence" value="ECO:0007669"/>
    <property type="project" value="UniProtKB-SubCell"/>
</dbReference>
<feature type="transmembrane region" description="Helical" evidence="8">
    <location>
        <begin position="63"/>
        <end position="81"/>
    </location>
</feature>
<dbReference type="SUPFAM" id="SSF103473">
    <property type="entry name" value="MFS general substrate transporter"/>
    <property type="match status" value="1"/>
</dbReference>
<feature type="domain" description="Major facilitator superfamily (MFS) profile" evidence="9">
    <location>
        <begin position="23"/>
        <end position="409"/>
    </location>
</feature>
<feature type="transmembrane region" description="Helical" evidence="8">
    <location>
        <begin position="319"/>
        <end position="349"/>
    </location>
</feature>
<comment type="caution">
    <text evidence="10">The sequence shown here is derived from an EMBL/GenBank/DDBJ whole genome shotgun (WGS) entry which is preliminary data.</text>
</comment>
<dbReference type="Gene3D" id="1.20.1250.20">
    <property type="entry name" value="MFS general substrate transporter like domains"/>
    <property type="match status" value="1"/>
</dbReference>
<feature type="transmembrane region" description="Helical" evidence="8">
    <location>
        <begin position="152"/>
        <end position="170"/>
    </location>
</feature>
<dbReference type="OrthoDB" id="63984at2"/>
<dbReference type="RefSeq" id="WP_129314952.1">
    <property type="nucleotide sequence ID" value="NZ_CP197643.1"/>
</dbReference>
<comment type="similarity">
    <text evidence="2">Belongs to the major facilitator superfamily.</text>
</comment>
<gene>
    <name evidence="10" type="ORF">GMA10_06590</name>
</gene>
<dbReference type="PROSITE" id="PS50850">
    <property type="entry name" value="MFS"/>
    <property type="match status" value="1"/>
</dbReference>
<name>A0A7K1LIF3_9MICC</name>
<dbReference type="AlphaFoldDB" id="A0A7K1LIF3"/>
<dbReference type="Proteomes" id="UP000462152">
    <property type="component" value="Unassembled WGS sequence"/>
</dbReference>
<feature type="transmembrane region" description="Helical" evidence="8">
    <location>
        <begin position="182"/>
        <end position="202"/>
    </location>
</feature>
<evidence type="ECO:0000256" key="7">
    <source>
        <dbReference type="ARBA" id="ARBA00023136"/>
    </source>
</evidence>
<feature type="transmembrane region" description="Helical" evidence="8">
    <location>
        <begin position="24"/>
        <end position="43"/>
    </location>
</feature>
<feature type="transmembrane region" description="Helical" evidence="8">
    <location>
        <begin position="294"/>
        <end position="313"/>
    </location>
</feature>
<evidence type="ECO:0000256" key="6">
    <source>
        <dbReference type="ARBA" id="ARBA00022989"/>
    </source>
</evidence>